<comment type="subcellular location">
    <subcellularLocation>
        <location evidence="1">Cell inner membrane</location>
        <topology evidence="1">Single-pass membrane protein</topology>
        <orientation evidence="1">Periplasmic side</orientation>
    </subcellularLocation>
</comment>
<protein>
    <submittedName>
        <fullName evidence="11">TonB family protein</fullName>
    </submittedName>
</protein>
<keyword evidence="3" id="KW-0813">Transport</keyword>
<evidence type="ECO:0000256" key="9">
    <source>
        <dbReference type="ARBA" id="ARBA00023136"/>
    </source>
</evidence>
<evidence type="ECO:0000256" key="3">
    <source>
        <dbReference type="ARBA" id="ARBA00022448"/>
    </source>
</evidence>
<keyword evidence="6" id="KW-0812">Transmembrane</keyword>
<comment type="similarity">
    <text evidence="2">Belongs to the TonB family.</text>
</comment>
<organism evidence="11 12">
    <name type="scientific">Pedobacter metabolipauper</name>
    <dbReference type="NCBI Taxonomy" id="425513"/>
    <lineage>
        <taxon>Bacteria</taxon>
        <taxon>Pseudomonadati</taxon>
        <taxon>Bacteroidota</taxon>
        <taxon>Sphingobacteriia</taxon>
        <taxon>Sphingobacteriales</taxon>
        <taxon>Sphingobacteriaceae</taxon>
        <taxon>Pedobacter</taxon>
    </lineage>
</organism>
<dbReference type="SUPFAM" id="SSF82185">
    <property type="entry name" value="Histone H3 K4-specific methyltransferase SET7/9 N-terminal domain"/>
    <property type="match status" value="2"/>
</dbReference>
<accession>A0A4R6SXL9</accession>
<evidence type="ECO:0000256" key="2">
    <source>
        <dbReference type="ARBA" id="ARBA00006555"/>
    </source>
</evidence>
<dbReference type="RefSeq" id="WP_133575489.1">
    <property type="nucleotide sequence ID" value="NZ_SNYC01000004.1"/>
</dbReference>
<evidence type="ECO:0000256" key="7">
    <source>
        <dbReference type="ARBA" id="ARBA00022927"/>
    </source>
</evidence>
<evidence type="ECO:0000313" key="11">
    <source>
        <dbReference type="EMBL" id="TDQ09404.1"/>
    </source>
</evidence>
<keyword evidence="9" id="KW-0472">Membrane</keyword>
<dbReference type="GO" id="GO:0015031">
    <property type="term" value="P:protein transport"/>
    <property type="evidence" value="ECO:0007669"/>
    <property type="project" value="UniProtKB-KW"/>
</dbReference>
<comment type="caution">
    <text evidence="11">The sequence shown here is derived from an EMBL/GenBank/DDBJ whole genome shotgun (WGS) entry which is preliminary data.</text>
</comment>
<keyword evidence="8" id="KW-1133">Transmembrane helix</keyword>
<dbReference type="InterPro" id="IPR037682">
    <property type="entry name" value="TonB_C"/>
</dbReference>
<evidence type="ECO:0000256" key="4">
    <source>
        <dbReference type="ARBA" id="ARBA00022475"/>
    </source>
</evidence>
<keyword evidence="4" id="KW-1003">Cell membrane</keyword>
<feature type="domain" description="TonB C-terminal" evidence="10">
    <location>
        <begin position="239"/>
        <end position="329"/>
    </location>
</feature>
<name>A0A4R6SXL9_9SPHI</name>
<dbReference type="InterPro" id="IPR051045">
    <property type="entry name" value="TonB-dependent_transducer"/>
</dbReference>
<dbReference type="PANTHER" id="PTHR33446:SF2">
    <property type="entry name" value="PROTEIN TONB"/>
    <property type="match status" value="1"/>
</dbReference>
<evidence type="ECO:0000256" key="1">
    <source>
        <dbReference type="ARBA" id="ARBA00004383"/>
    </source>
</evidence>
<evidence type="ECO:0000256" key="6">
    <source>
        <dbReference type="ARBA" id="ARBA00022692"/>
    </source>
</evidence>
<dbReference type="GO" id="GO:0055085">
    <property type="term" value="P:transmembrane transport"/>
    <property type="evidence" value="ECO:0007669"/>
    <property type="project" value="InterPro"/>
</dbReference>
<evidence type="ECO:0000259" key="10">
    <source>
        <dbReference type="PROSITE" id="PS52015"/>
    </source>
</evidence>
<gene>
    <name evidence="11" type="ORF">ATK78_1558</name>
</gene>
<dbReference type="NCBIfam" id="TIGR01352">
    <property type="entry name" value="tonB_Cterm"/>
    <property type="match status" value="1"/>
</dbReference>
<dbReference type="InterPro" id="IPR006260">
    <property type="entry name" value="TonB/TolA_C"/>
</dbReference>
<evidence type="ECO:0000256" key="5">
    <source>
        <dbReference type="ARBA" id="ARBA00022519"/>
    </source>
</evidence>
<dbReference type="OrthoDB" id="649093at2"/>
<keyword evidence="12" id="KW-1185">Reference proteome</keyword>
<dbReference type="Pfam" id="PF03544">
    <property type="entry name" value="TonB_C"/>
    <property type="match status" value="1"/>
</dbReference>
<dbReference type="PROSITE" id="PS52015">
    <property type="entry name" value="TONB_CTD"/>
    <property type="match status" value="1"/>
</dbReference>
<proteinExistence type="inferred from homology"/>
<keyword evidence="5" id="KW-0997">Cell inner membrane</keyword>
<dbReference type="Gene3D" id="3.30.1150.10">
    <property type="match status" value="1"/>
</dbReference>
<dbReference type="EMBL" id="SNYC01000004">
    <property type="protein sequence ID" value="TDQ09404.1"/>
    <property type="molecule type" value="Genomic_DNA"/>
</dbReference>
<keyword evidence="7" id="KW-0653">Protein transport</keyword>
<dbReference type="Proteomes" id="UP000295620">
    <property type="component" value="Unassembled WGS sequence"/>
</dbReference>
<evidence type="ECO:0000313" key="12">
    <source>
        <dbReference type="Proteomes" id="UP000295620"/>
    </source>
</evidence>
<dbReference type="SUPFAM" id="SSF74653">
    <property type="entry name" value="TolA/TonB C-terminal domain"/>
    <property type="match status" value="1"/>
</dbReference>
<reference evidence="11 12" key="1">
    <citation type="submission" date="2019-03" db="EMBL/GenBank/DDBJ databases">
        <title>Genomic Encyclopedia of Archaeal and Bacterial Type Strains, Phase II (KMG-II): from individual species to whole genera.</title>
        <authorList>
            <person name="Goeker M."/>
        </authorList>
    </citation>
    <scope>NUCLEOTIDE SEQUENCE [LARGE SCALE GENOMIC DNA]</scope>
    <source>
        <strain evidence="11 12">DSM 19035</strain>
    </source>
</reference>
<dbReference type="AlphaFoldDB" id="A0A4R6SXL9"/>
<dbReference type="GO" id="GO:0031992">
    <property type="term" value="F:energy transducer activity"/>
    <property type="evidence" value="ECO:0007669"/>
    <property type="project" value="TreeGrafter"/>
</dbReference>
<dbReference type="Gene3D" id="2.20.110.10">
    <property type="entry name" value="Histone H3 K4-specific methyltransferase SET7/9 N-terminal domain"/>
    <property type="match status" value="1"/>
</dbReference>
<dbReference type="PANTHER" id="PTHR33446">
    <property type="entry name" value="PROTEIN TONB-RELATED"/>
    <property type="match status" value="1"/>
</dbReference>
<dbReference type="GO" id="GO:0098797">
    <property type="term" value="C:plasma membrane protein complex"/>
    <property type="evidence" value="ECO:0007669"/>
    <property type="project" value="TreeGrafter"/>
</dbReference>
<evidence type="ECO:0000256" key="8">
    <source>
        <dbReference type="ARBA" id="ARBA00022989"/>
    </source>
</evidence>
<sequence>MRSLLFIICFVCAFGVSQAQKRQNVYFLKNSGKIVEVKDSADFIRIVQEPDSGAIHFNLKEYYINDKVKTIGTVSKFEPALVYEGTLVCYNEQGKKEATVNYRAGKLVGLGYLFYPTGALKRVVDYDVNKLNDKPGVSGTGTPMEFRLDYFADSLGNVIVKDGNGHFTEKTTSKSGDRFVEEGDYLNGLKNGQWTMKNATGTYWYTEKFDNGKFISGESFKDGQTYSYRTMESFPMFKGGAEAFYKFLGRTIKYPREAEKQRIGGKVVLSFVVEKDGALSDIQILQGVYPSIDEEALRVVRLSPKWNPGTQHGVPIRVKYNIPITFSLH</sequence>